<reference evidence="1" key="1">
    <citation type="submission" date="2022-10" db="EMBL/GenBank/DDBJ databases">
        <authorList>
            <person name="Byrne P K."/>
        </authorList>
    </citation>
    <scope>NUCLEOTIDE SEQUENCE</scope>
    <source>
        <strain evidence="1">IFO1802</strain>
    </source>
</reference>
<keyword evidence="2" id="KW-1185">Reference proteome</keyword>
<dbReference type="Proteomes" id="UP001162087">
    <property type="component" value="Chromosome 4"/>
</dbReference>
<evidence type="ECO:0000313" key="2">
    <source>
        <dbReference type="Proteomes" id="UP001162087"/>
    </source>
</evidence>
<gene>
    <name evidence="1" type="primary">SKDI04G3140</name>
    <name evidence="1" type="ORF">SKDI_04G3140</name>
</gene>
<evidence type="ECO:0000313" key="1">
    <source>
        <dbReference type="EMBL" id="CAI4058098.1"/>
    </source>
</evidence>
<dbReference type="OrthoDB" id="5563016at2759"/>
<protein>
    <submittedName>
        <fullName evidence="1">Uncharacterized protein</fullName>
    </submittedName>
</protein>
<sequence length="628" mass="71027">MERSYLSAQEDQSIPERLVPRSNSTSNLFALSDTFSKLNVRNDGDYNSLGPNKKRHVYGDRMERMGYGSMVGTNGFPVRSSSMTAAQHERKTTLFTVKRNSYQEGLNKGHNYESQYQSAQNTLRVYGKLTPYQLQRSKMRTSFRFPNGEIYKPRLDGKGSPTSKKGGLNSKSSFLFKFREREDSTLPEDSATSYNAAQIPSLSNMDKNQDTNSLKSGSSVSSTAKSSIASSSPISSPISTVNTPTSFTESHTDDDDDGYENKTVTISYCFQNTVNENQSDHTEKLNLLSGNKVKPHTKPKVFDGKRKITSGNDRKGGKKPSLRSNLGFVLKRLWSSSGNSDRKHSKKYMKKEQTTPVDEISNDFDEISDLEKDVDLKDANLNGIEIDDDETLMDANSIFDDLLSREDNKHDCRRKQLEIRQKLHETIPNDDGETSCRNIEEASVNDVLIDETLIEDFSKLGEYIIDTRNRPPPRSLKRPSLDNNECARSFYGIPTDLRQSLSGPISLPMHVGSDIVDRLRNDWEYIRFENYGSSSTNSSLSKVGAALKPTNKGVRFAQEVCLASTWSSNAYERANPEFIMNRHRLLWMMKVNPSMNSAMNEVKLELNSFKENEMVVHEHSKCFTHYLL</sequence>
<proteinExistence type="predicted"/>
<organism evidence="1 2">
    <name type="scientific">Saccharomyces kudriavzevii (strain ATCC MYA-4449 / AS 2.2408 / CBS 8840 / NBRC 1802 / NCYC 2889)</name>
    <name type="common">Yeast</name>
    <dbReference type="NCBI Taxonomy" id="226230"/>
    <lineage>
        <taxon>Eukaryota</taxon>
        <taxon>Fungi</taxon>
        <taxon>Dikarya</taxon>
        <taxon>Ascomycota</taxon>
        <taxon>Saccharomycotina</taxon>
        <taxon>Saccharomycetes</taxon>
        <taxon>Saccharomycetales</taxon>
        <taxon>Saccharomycetaceae</taxon>
        <taxon>Saccharomyces</taxon>
    </lineage>
</organism>
<accession>A0AA35JFT7</accession>
<name>A0AA35JFT7_SACK1</name>
<dbReference type="EMBL" id="OX365899">
    <property type="protein sequence ID" value="CAI4058098.1"/>
    <property type="molecule type" value="Genomic_DNA"/>
</dbReference>